<organism evidence="2 3">
    <name type="scientific">Sphagnurus paluster</name>
    <dbReference type="NCBI Taxonomy" id="117069"/>
    <lineage>
        <taxon>Eukaryota</taxon>
        <taxon>Fungi</taxon>
        <taxon>Dikarya</taxon>
        <taxon>Basidiomycota</taxon>
        <taxon>Agaricomycotina</taxon>
        <taxon>Agaricomycetes</taxon>
        <taxon>Agaricomycetidae</taxon>
        <taxon>Agaricales</taxon>
        <taxon>Tricholomatineae</taxon>
        <taxon>Lyophyllaceae</taxon>
        <taxon>Sphagnurus</taxon>
    </lineage>
</organism>
<evidence type="ECO:0000313" key="3">
    <source>
        <dbReference type="Proteomes" id="UP000717328"/>
    </source>
</evidence>
<dbReference type="Proteomes" id="UP000717328">
    <property type="component" value="Unassembled WGS sequence"/>
</dbReference>
<feature type="coiled-coil region" evidence="1">
    <location>
        <begin position="241"/>
        <end position="271"/>
    </location>
</feature>
<sequence length="315" mass="35041">MARSKFPTPAPVGFRRDKLCRDLLLDIGRDEPDLIPQSVAQEFLVSGFLAGSIVGKDRNPDDADSKATDWTGVISEEDILRFALQSPRSELGTKAQERLSEELDKIILDIAELFHAEVGMASYWVNLGEDEQRGLAWSLPQSIKLHRASTESARSAVTASYLRIEALMPLISETHARLQADLAQAVAKYPREINSRSNASAELLAARIEAALIKLSLIRARATRALYNHRAPDSPEGATLAQALEAAHRKLKVDERKMREEEAALDRQLAEYEGMLRLVDGAGGGFAQVVEDWTRVQKERDECVRDLRRLGWTGD</sequence>
<reference evidence="2" key="2">
    <citation type="submission" date="2021-10" db="EMBL/GenBank/DDBJ databases">
        <title>Phylogenomics reveals ancestral predisposition of the termite-cultivated fungus Termitomyces towards a domesticated lifestyle.</title>
        <authorList>
            <person name="Auxier B."/>
            <person name="Grum-Grzhimaylo A."/>
            <person name="Cardenas M.E."/>
            <person name="Lodge J.D."/>
            <person name="Laessoe T."/>
            <person name="Pedersen O."/>
            <person name="Smith M.E."/>
            <person name="Kuyper T.W."/>
            <person name="Franco-Molano E.A."/>
            <person name="Baroni T.J."/>
            <person name="Aanen D.K."/>
        </authorList>
    </citation>
    <scope>NUCLEOTIDE SEQUENCE</scope>
    <source>
        <strain evidence="2">D49</strain>
    </source>
</reference>
<evidence type="ECO:0000313" key="2">
    <source>
        <dbReference type="EMBL" id="KAG5653397.1"/>
    </source>
</evidence>
<dbReference type="AlphaFoldDB" id="A0A9P7GUX5"/>
<name>A0A9P7GUX5_9AGAR</name>
<protein>
    <submittedName>
        <fullName evidence="2">Uncharacterized protein</fullName>
    </submittedName>
</protein>
<comment type="caution">
    <text evidence="2">The sequence shown here is derived from an EMBL/GenBank/DDBJ whole genome shotgun (WGS) entry which is preliminary data.</text>
</comment>
<keyword evidence="1" id="KW-0175">Coiled coil</keyword>
<keyword evidence="3" id="KW-1185">Reference proteome</keyword>
<evidence type="ECO:0000256" key="1">
    <source>
        <dbReference type="SAM" id="Coils"/>
    </source>
</evidence>
<dbReference type="EMBL" id="JABCKI010000055">
    <property type="protein sequence ID" value="KAG5653397.1"/>
    <property type="molecule type" value="Genomic_DNA"/>
</dbReference>
<dbReference type="OrthoDB" id="3244737at2759"/>
<gene>
    <name evidence="2" type="ORF">H0H81_000684</name>
</gene>
<accession>A0A9P7GUX5</accession>
<reference evidence="2" key="1">
    <citation type="submission" date="2021-02" db="EMBL/GenBank/DDBJ databases">
        <authorList>
            <person name="Nieuwenhuis M."/>
            <person name="Van De Peppel L.J.J."/>
        </authorList>
    </citation>
    <scope>NUCLEOTIDE SEQUENCE</scope>
    <source>
        <strain evidence="2">D49</strain>
    </source>
</reference>
<proteinExistence type="predicted"/>